<keyword evidence="3" id="KW-1185">Reference proteome</keyword>
<dbReference type="PANTHER" id="PTHR35023:SF1">
    <property type="entry name" value="MG-PROTOPORPHYRIN IX CHELATASE"/>
    <property type="match status" value="1"/>
</dbReference>
<accession>A6UT77</accession>
<dbReference type="Proteomes" id="UP000001106">
    <property type="component" value="Chromosome"/>
</dbReference>
<dbReference type="SUPFAM" id="SSF53300">
    <property type="entry name" value="vWA-like"/>
    <property type="match status" value="1"/>
</dbReference>
<reference evidence="2" key="1">
    <citation type="submission" date="2007-06" db="EMBL/GenBank/DDBJ databases">
        <title>Complete sequence of Methanococcus aeolicus Nankai-3.</title>
        <authorList>
            <consortium name="US DOE Joint Genome Institute"/>
            <person name="Copeland A."/>
            <person name="Lucas S."/>
            <person name="Lapidus A."/>
            <person name="Barry K."/>
            <person name="Glavina del Rio T."/>
            <person name="Dalin E."/>
            <person name="Tice H."/>
            <person name="Pitluck S."/>
            <person name="Chain P."/>
            <person name="Malfatti S."/>
            <person name="Shin M."/>
            <person name="Vergez L."/>
            <person name="Schmutz J."/>
            <person name="Larimer F."/>
            <person name="Land M."/>
            <person name="Hauser L."/>
            <person name="Kyrpides N."/>
            <person name="Lykidis A."/>
            <person name="Sieprawska-Lupa M."/>
            <person name="Whitman W.B."/>
            <person name="Richardson P."/>
        </authorList>
    </citation>
    <scope>NUCLEOTIDE SEQUENCE [LARGE SCALE GENOMIC DNA]</scope>
    <source>
        <strain evidence="2">Nankai-3</strain>
    </source>
</reference>
<dbReference type="InterPro" id="IPR036465">
    <property type="entry name" value="vWFA_dom_sf"/>
</dbReference>
<dbReference type="eggNOG" id="arCOG06472">
    <property type="taxonomic scope" value="Archaea"/>
</dbReference>
<dbReference type="HOGENOM" id="CLU_016684_2_1_2"/>
<organism evidence="2 3">
    <name type="scientific">Methanococcus aeolicus (strain ATCC BAA-1280 / DSM 17508 / OCM 812 / Nankai-3)</name>
    <dbReference type="NCBI Taxonomy" id="419665"/>
    <lineage>
        <taxon>Archaea</taxon>
        <taxon>Methanobacteriati</taxon>
        <taxon>Methanobacteriota</taxon>
        <taxon>Methanomada group</taxon>
        <taxon>Methanococci</taxon>
        <taxon>Methanococcales</taxon>
        <taxon>Methanococcaceae</taxon>
        <taxon>Methanococcus</taxon>
    </lineage>
</organism>
<dbReference type="PANTHER" id="PTHR35023">
    <property type="entry name" value="CHELATASE-RELATED"/>
    <property type="match status" value="1"/>
</dbReference>
<dbReference type="AlphaFoldDB" id="A6UT77"/>
<evidence type="ECO:0000313" key="2">
    <source>
        <dbReference type="EMBL" id="ABR55699.1"/>
    </source>
</evidence>
<gene>
    <name evidence="2" type="ordered locus">Maeo_0107</name>
</gene>
<sequence length="178" mass="19977">MGAMKRMEVSKGAISSLLMDAYQKRNKIGMISFRKEEAELILPFTSSVELGEKLLRNLPTGGKTPLSKAFFNSYEAIKNEIRKNPNIIPIALFISDFKPNVAMKDDYIKEVFDICEKFAEDEITVILVDTEPKSFIKIGIGENLAKKYGFEYYKIDDLNVGDIVGIVNNLAIGGNIDR</sequence>
<protein>
    <submittedName>
        <fullName evidence="2">Magnesium chelatase</fullName>
    </submittedName>
</protein>
<name>A6UT77_META3</name>
<evidence type="ECO:0000313" key="3">
    <source>
        <dbReference type="Proteomes" id="UP000001106"/>
    </source>
</evidence>
<dbReference type="RefSeq" id="WP_011972831.1">
    <property type="nucleotide sequence ID" value="NC_009635.1"/>
</dbReference>
<dbReference type="GeneID" id="95969754"/>
<dbReference type="InterPro" id="IPR002035">
    <property type="entry name" value="VWF_A"/>
</dbReference>
<dbReference type="EMBL" id="CP000743">
    <property type="protein sequence ID" value="ABR55699.1"/>
    <property type="molecule type" value="Genomic_DNA"/>
</dbReference>
<dbReference type="STRING" id="419665.Maeo_0107"/>
<proteinExistence type="predicted"/>
<feature type="domain" description="VWFA" evidence="1">
    <location>
        <begin position="5"/>
        <end position="97"/>
    </location>
</feature>
<evidence type="ECO:0000259" key="1">
    <source>
        <dbReference type="Pfam" id="PF13519"/>
    </source>
</evidence>
<dbReference type="Gene3D" id="3.40.50.410">
    <property type="entry name" value="von Willebrand factor, type A domain"/>
    <property type="match status" value="1"/>
</dbReference>
<dbReference type="Pfam" id="PF13519">
    <property type="entry name" value="VWA_2"/>
    <property type="match status" value="1"/>
</dbReference>
<dbReference type="KEGG" id="mae:Maeo_0107"/>
<dbReference type="InterPro" id="IPR052989">
    <property type="entry name" value="Mg-chelatase_DI-like"/>
</dbReference>